<sequence>MLLPPELLTLVFLTGLTAAYPEGDDILAATTALDSLAATASTIAPIAITTTPSSTEDSNGFAPAPAFPTDEPPPEAQPTEDIYPCDLPEPPDWCDQPGVVQPQLPTATGWDDWGDWNNENSGGGSGGAGILPTGALMKPQEQTPIVITTRTPTVVHIKTNFEPSATKDVNGGGQPQAPGHVPTGEYKEHQDSSPRPTTGQDTLRASGAGGDSMPQESPAQTTLEQPTAGPGPNSVGGHVTGSKQTTSSGNDLLDAIIREISNAKPDAQPAQASRSTLVVSGEHSASATDLTRTEQLILAQSGVISRPTTLDGTDTVLVQTTIAAGPTIALGAATLSLTPGLSTIIRKGTGTTLIAIQTDSASQTIITISSSGAAITATITDAPATVTVPRTGFEASITGDAGRGVDITASIQGAPTTSSRAVASHMKVRMGGLSGFVLGALSLMTAC</sequence>
<organism evidence="3 4">
    <name type="scientific">Ascochyta lentis</name>
    <dbReference type="NCBI Taxonomy" id="205686"/>
    <lineage>
        <taxon>Eukaryota</taxon>
        <taxon>Fungi</taxon>
        <taxon>Dikarya</taxon>
        <taxon>Ascomycota</taxon>
        <taxon>Pezizomycotina</taxon>
        <taxon>Dothideomycetes</taxon>
        <taxon>Pleosporomycetidae</taxon>
        <taxon>Pleosporales</taxon>
        <taxon>Pleosporineae</taxon>
        <taxon>Didymellaceae</taxon>
        <taxon>Ascochyta</taxon>
    </lineage>
</organism>
<gene>
    <name evidence="3" type="ORF">EKO04_003159</name>
</gene>
<reference evidence="3" key="2">
    <citation type="submission" date="2020-09" db="EMBL/GenBank/DDBJ databases">
        <title>Reference genome assembly for Australian Ascochyta lentis isolate Al4.</title>
        <authorList>
            <person name="Lee R.C."/>
            <person name="Farfan-Caceres L.M."/>
            <person name="Debler J.W."/>
            <person name="Williams A.H."/>
            <person name="Henares B.M."/>
        </authorList>
    </citation>
    <scope>NUCLEOTIDE SEQUENCE</scope>
    <source>
        <strain evidence="3">Al4</strain>
    </source>
</reference>
<feature type="region of interest" description="Disordered" evidence="1">
    <location>
        <begin position="162"/>
        <end position="249"/>
    </location>
</feature>
<reference evidence="3" key="1">
    <citation type="submission" date="2018-12" db="EMBL/GenBank/DDBJ databases">
        <authorList>
            <person name="Syme R.A."/>
            <person name="Farfan-Caceres L."/>
            <person name="Lichtenzveig J."/>
        </authorList>
    </citation>
    <scope>NUCLEOTIDE SEQUENCE</scope>
    <source>
        <strain evidence="3">Al4</strain>
    </source>
</reference>
<keyword evidence="2" id="KW-0732">Signal</keyword>
<feature type="chain" id="PRO_5034964508" evidence="2">
    <location>
        <begin position="20"/>
        <end position="447"/>
    </location>
</feature>
<proteinExistence type="predicted"/>
<protein>
    <submittedName>
        <fullName evidence="3">Uncharacterized protein</fullName>
    </submittedName>
</protein>
<feature type="compositionally biased region" description="Polar residues" evidence="1">
    <location>
        <begin position="214"/>
        <end position="225"/>
    </location>
</feature>
<dbReference type="OrthoDB" id="3793416at2759"/>
<feature type="compositionally biased region" description="Low complexity" evidence="1">
    <location>
        <begin position="50"/>
        <end position="69"/>
    </location>
</feature>
<name>A0A8H7JB30_9PLEO</name>
<evidence type="ECO:0000256" key="2">
    <source>
        <dbReference type="SAM" id="SignalP"/>
    </source>
</evidence>
<feature type="region of interest" description="Disordered" evidence="1">
    <location>
        <begin position="50"/>
        <end position="84"/>
    </location>
</feature>
<dbReference type="AlphaFoldDB" id="A0A8H7JB30"/>
<evidence type="ECO:0000256" key="1">
    <source>
        <dbReference type="SAM" id="MobiDB-lite"/>
    </source>
</evidence>
<dbReference type="EMBL" id="RZGK01000005">
    <property type="protein sequence ID" value="KAF9699041.1"/>
    <property type="molecule type" value="Genomic_DNA"/>
</dbReference>
<feature type="compositionally biased region" description="Polar residues" evidence="1">
    <location>
        <begin position="193"/>
        <end position="203"/>
    </location>
</feature>
<comment type="caution">
    <text evidence="3">The sequence shown here is derived from an EMBL/GenBank/DDBJ whole genome shotgun (WGS) entry which is preliminary data.</text>
</comment>
<evidence type="ECO:0000313" key="3">
    <source>
        <dbReference type="EMBL" id="KAF9699041.1"/>
    </source>
</evidence>
<dbReference type="Proteomes" id="UP000651452">
    <property type="component" value="Unassembled WGS sequence"/>
</dbReference>
<feature type="signal peptide" evidence="2">
    <location>
        <begin position="1"/>
        <end position="19"/>
    </location>
</feature>
<evidence type="ECO:0000313" key="4">
    <source>
        <dbReference type="Proteomes" id="UP000651452"/>
    </source>
</evidence>
<keyword evidence="4" id="KW-1185">Reference proteome</keyword>
<accession>A0A8H7JB30</accession>